<sequence>MGGVDLADMLIALYRSHYKSKRWYMGIFSQLVDICMNNGWLLYRKQMDAMGQPKHDKLKKFKTEKTSKSDFTNDQPFKKVSLAARPSDDDVGHFPIFVEKGRCNLSTNGQTTIFVKNVNCVFVLSQETIL</sequence>
<protein>
    <recommendedName>
        <fullName evidence="3">PiggyBac transposable element-derived protein domain-containing protein</fullName>
    </recommendedName>
</protein>
<dbReference type="PANTHER" id="PTHR47272">
    <property type="entry name" value="DDE_TNP_1_7 DOMAIN-CONTAINING PROTEIN"/>
    <property type="match status" value="1"/>
</dbReference>
<dbReference type="EMBL" id="JABFTP020000001">
    <property type="protein sequence ID" value="KAL3266232.1"/>
    <property type="molecule type" value="Genomic_DNA"/>
</dbReference>
<organism evidence="1 2">
    <name type="scientific">Cryptolaemus montrouzieri</name>
    <dbReference type="NCBI Taxonomy" id="559131"/>
    <lineage>
        <taxon>Eukaryota</taxon>
        <taxon>Metazoa</taxon>
        <taxon>Ecdysozoa</taxon>
        <taxon>Arthropoda</taxon>
        <taxon>Hexapoda</taxon>
        <taxon>Insecta</taxon>
        <taxon>Pterygota</taxon>
        <taxon>Neoptera</taxon>
        <taxon>Endopterygota</taxon>
        <taxon>Coleoptera</taxon>
        <taxon>Polyphaga</taxon>
        <taxon>Cucujiformia</taxon>
        <taxon>Coccinelloidea</taxon>
        <taxon>Coccinellidae</taxon>
        <taxon>Scymninae</taxon>
        <taxon>Scymnini</taxon>
        <taxon>Cryptolaemus</taxon>
    </lineage>
</organism>
<keyword evidence="2" id="KW-1185">Reference proteome</keyword>
<dbReference type="Proteomes" id="UP001516400">
    <property type="component" value="Unassembled WGS sequence"/>
</dbReference>
<proteinExistence type="predicted"/>
<name>A0ABD2MJ44_9CUCU</name>
<dbReference type="PANTHER" id="PTHR47272:SF1">
    <property type="entry name" value="PIGGYBAC TRANSPOSABLE ELEMENT-DERIVED PROTEIN 3-LIKE"/>
    <property type="match status" value="1"/>
</dbReference>
<dbReference type="AlphaFoldDB" id="A0ABD2MJ44"/>
<evidence type="ECO:0008006" key="3">
    <source>
        <dbReference type="Google" id="ProtNLM"/>
    </source>
</evidence>
<accession>A0ABD2MJ44</accession>
<gene>
    <name evidence="1" type="ORF">HHI36_010413</name>
</gene>
<evidence type="ECO:0000313" key="2">
    <source>
        <dbReference type="Proteomes" id="UP001516400"/>
    </source>
</evidence>
<reference evidence="1 2" key="1">
    <citation type="journal article" date="2021" name="BMC Biol.">
        <title>Horizontally acquired antibacterial genes associated with adaptive radiation of ladybird beetles.</title>
        <authorList>
            <person name="Li H.S."/>
            <person name="Tang X.F."/>
            <person name="Huang Y.H."/>
            <person name="Xu Z.Y."/>
            <person name="Chen M.L."/>
            <person name="Du X.Y."/>
            <person name="Qiu B.Y."/>
            <person name="Chen P.T."/>
            <person name="Zhang W."/>
            <person name="Slipinski A."/>
            <person name="Escalona H.E."/>
            <person name="Waterhouse R.M."/>
            <person name="Zwick A."/>
            <person name="Pang H."/>
        </authorList>
    </citation>
    <scope>NUCLEOTIDE SEQUENCE [LARGE SCALE GENOMIC DNA]</scope>
    <source>
        <strain evidence="1">SYSU2018</strain>
    </source>
</reference>
<evidence type="ECO:0000313" key="1">
    <source>
        <dbReference type="EMBL" id="KAL3266232.1"/>
    </source>
</evidence>
<comment type="caution">
    <text evidence="1">The sequence shown here is derived from an EMBL/GenBank/DDBJ whole genome shotgun (WGS) entry which is preliminary data.</text>
</comment>